<dbReference type="InterPro" id="IPR007701">
    <property type="entry name" value="Interferon-rel_develop_reg_N"/>
</dbReference>
<organism evidence="3 4">
    <name type="scientific">Sesamum indicum</name>
    <name type="common">Oriental sesame</name>
    <name type="synonym">Sesamum orientale</name>
    <dbReference type="NCBI Taxonomy" id="4182"/>
    <lineage>
        <taxon>Eukaryota</taxon>
        <taxon>Viridiplantae</taxon>
        <taxon>Streptophyta</taxon>
        <taxon>Embryophyta</taxon>
        <taxon>Tracheophyta</taxon>
        <taxon>Spermatophyta</taxon>
        <taxon>Magnoliopsida</taxon>
        <taxon>eudicotyledons</taxon>
        <taxon>Gunneridae</taxon>
        <taxon>Pentapetalae</taxon>
        <taxon>asterids</taxon>
        <taxon>lamiids</taxon>
        <taxon>Lamiales</taxon>
        <taxon>Pedaliaceae</taxon>
        <taxon>Sesamum</taxon>
    </lineage>
</organism>
<dbReference type="InterPro" id="IPR039777">
    <property type="entry name" value="IFRD"/>
</dbReference>
<dbReference type="InterPro" id="IPR016024">
    <property type="entry name" value="ARM-type_fold"/>
</dbReference>
<keyword evidence="3" id="KW-1185">Reference proteome</keyword>
<comment type="similarity">
    <text evidence="1">Belongs to the IFRD family.</text>
</comment>
<dbReference type="RefSeq" id="XP_020552729.1">
    <property type="nucleotide sequence ID" value="XM_020697070.1"/>
</dbReference>
<dbReference type="Proteomes" id="UP000504604">
    <property type="component" value="Linkage group LG10"/>
</dbReference>
<dbReference type="AlphaFoldDB" id="A0A8M8V8S8"/>
<evidence type="ECO:0000256" key="1">
    <source>
        <dbReference type="ARBA" id="ARBA00008828"/>
    </source>
</evidence>
<name>A0A8M8V8S8_SESIN</name>
<dbReference type="SUPFAM" id="SSF48371">
    <property type="entry name" value="ARM repeat"/>
    <property type="match status" value="1"/>
</dbReference>
<dbReference type="Pfam" id="PF05004">
    <property type="entry name" value="IFRD"/>
    <property type="match status" value="1"/>
</dbReference>
<proteinExistence type="inferred from homology"/>
<protein>
    <submittedName>
        <fullName evidence="4">Uncharacterized protein LOC105172664 isoform X5</fullName>
    </submittedName>
</protein>
<dbReference type="PANTHER" id="PTHR12354:SF1">
    <property type="entry name" value="INTERFERON-RELATED DEVELOPMENTAL REGULATOR 1"/>
    <property type="match status" value="1"/>
</dbReference>
<sequence length="357" mass="40525">MDKFLDDLFAKRGSVREGALSSIVDGLNLNYLHQFAGKNFATLLYRCLNSFKKGSSKEIVLASRALGLLSITVGCGDNAHELYKESLPLISQALRSRTESLLLSVIDCLAIATFVGANDFEETEAAMQIIWHFINLKPGDNVVVSKQPASVLSAAISTWSLLLTTVNGWNLNHNYWRGAIPYFLNLLEVDDQSVCMVAGQAIALICEMGFLEKFAECSYKNCEWMEQLFPEFFGSFRASLKIGKHRLQLHSLSQLLQVNFIKRFLGRGFVPHMVENEFLHDVFNFTPRKQESGVELYSSEREEAVVHLFVPETRQRDGEDDFGRAHRPQRSAYRKAKTQLLNKQRMLKGEELRPYDD</sequence>
<gene>
    <name evidence="4" type="primary">LOC105172664</name>
</gene>
<dbReference type="GeneID" id="105172664"/>
<feature type="domain" description="Interferon-related developmental regulator N-terminal" evidence="2">
    <location>
        <begin position="2"/>
        <end position="218"/>
    </location>
</feature>
<dbReference type="PANTHER" id="PTHR12354">
    <property type="entry name" value="INTERFERON-RELATED DEVELOPMENTAL REGULATOR"/>
    <property type="match status" value="1"/>
</dbReference>
<evidence type="ECO:0000313" key="4">
    <source>
        <dbReference type="RefSeq" id="XP_020552729.1"/>
    </source>
</evidence>
<accession>A0A8M8V8S8</accession>
<evidence type="ECO:0000259" key="2">
    <source>
        <dbReference type="Pfam" id="PF05004"/>
    </source>
</evidence>
<evidence type="ECO:0000313" key="3">
    <source>
        <dbReference type="Proteomes" id="UP000504604"/>
    </source>
</evidence>
<reference evidence="4" key="1">
    <citation type="submission" date="2025-08" db="UniProtKB">
        <authorList>
            <consortium name="RefSeq"/>
        </authorList>
    </citation>
    <scope>IDENTIFICATION</scope>
</reference>